<keyword evidence="6" id="KW-1185">Reference proteome</keyword>
<evidence type="ECO:0000259" key="4">
    <source>
        <dbReference type="Pfam" id="PF24277"/>
    </source>
</evidence>
<dbReference type="PANTHER" id="PTHR34236:SF1">
    <property type="entry name" value="DIMETHYL SULFOXIDE REDUCTASE TRANSCRIPTIONAL ACTIVATOR"/>
    <property type="match status" value="1"/>
</dbReference>
<gene>
    <name evidence="5" type="ORF">AArcSl_0126</name>
</gene>
<name>A0A343TFB0_9EURY</name>
<keyword evidence="2" id="KW-0804">Transcription</keyword>
<sequence>MSEFSHMGSGTSIDKLLGDSRELCAKLSVRLPEDHPCPLTDACPCVTDIEKASLNGDCHLITKASPVRSSNDSVRYVRTEIEESCFCNAFTEHDSVAVIADRKKGELTVETYPPDRFTLMDIVQDLSEIADVEVQQLSLVSGSENLHELQTVNVSRLTDLERETVDWAIEHGYYERPREVGLDEIADEFGVSKSSISQRLRSAERKLVLDAMR</sequence>
<organism evidence="5 6">
    <name type="scientific">Halalkaliarchaeum desulfuricum</name>
    <dbReference type="NCBI Taxonomy" id="2055893"/>
    <lineage>
        <taxon>Archaea</taxon>
        <taxon>Methanobacteriati</taxon>
        <taxon>Methanobacteriota</taxon>
        <taxon>Stenosarchaea group</taxon>
        <taxon>Halobacteria</taxon>
        <taxon>Halobacteriales</taxon>
        <taxon>Haloferacaceae</taxon>
        <taxon>Halalkaliarchaeum</taxon>
    </lineage>
</organism>
<dbReference type="KEGG" id="hdf:AArcSl_0126"/>
<evidence type="ECO:0000256" key="1">
    <source>
        <dbReference type="ARBA" id="ARBA00023015"/>
    </source>
</evidence>
<dbReference type="Proteomes" id="UP000263012">
    <property type="component" value="Chromosome"/>
</dbReference>
<evidence type="ECO:0000259" key="3">
    <source>
        <dbReference type="Pfam" id="PF04967"/>
    </source>
</evidence>
<dbReference type="SUPFAM" id="SSF88659">
    <property type="entry name" value="Sigma3 and sigma4 domains of RNA polymerase sigma factors"/>
    <property type="match status" value="1"/>
</dbReference>
<dbReference type="InterPro" id="IPR007050">
    <property type="entry name" value="HTH_bacterioopsin"/>
</dbReference>
<dbReference type="Pfam" id="PF04967">
    <property type="entry name" value="HTH_10"/>
    <property type="match status" value="1"/>
</dbReference>
<evidence type="ECO:0000313" key="5">
    <source>
        <dbReference type="EMBL" id="AUX07782.1"/>
    </source>
</evidence>
<dbReference type="InterPro" id="IPR056433">
    <property type="entry name" value="DmsR-like_N"/>
</dbReference>
<dbReference type="InterPro" id="IPR013324">
    <property type="entry name" value="RNA_pol_sigma_r3/r4-like"/>
</dbReference>
<feature type="domain" description="HTH bat-type" evidence="3">
    <location>
        <begin position="157"/>
        <end position="208"/>
    </location>
</feature>
<keyword evidence="1" id="KW-0805">Transcription regulation</keyword>
<protein>
    <submittedName>
        <fullName evidence="5">Bacterio-opsin activator HTH domain-containing protein</fullName>
    </submittedName>
</protein>
<dbReference type="EMBL" id="CP025066">
    <property type="protein sequence ID" value="AUX07782.1"/>
    <property type="molecule type" value="Genomic_DNA"/>
</dbReference>
<dbReference type="Pfam" id="PF24277">
    <property type="entry name" value="DmsR_N"/>
    <property type="match status" value="1"/>
</dbReference>
<dbReference type="AlphaFoldDB" id="A0A343TFB0"/>
<reference evidence="6" key="1">
    <citation type="submission" date="2017-11" db="EMBL/GenBank/DDBJ databases">
        <title>Phenotypic and genomic properties of facultatively anaerobic sulfur-reducing natronoarchaea from hypersaline soda lakes.</title>
        <authorList>
            <person name="Sorokin D.Y."/>
            <person name="Kublanov I.V."/>
            <person name="Roman P."/>
            <person name="Sinninghe Damste J.S."/>
            <person name="Golyshin P.N."/>
            <person name="Rojo D."/>
            <person name="Ciordia S."/>
            <person name="Mena M.D.C."/>
            <person name="Ferrer M."/>
            <person name="Messina E."/>
            <person name="Smedile F."/>
            <person name="La Spada G."/>
            <person name="La Cono V."/>
            <person name="Yakimov M.M."/>
        </authorList>
    </citation>
    <scope>NUCLEOTIDE SEQUENCE [LARGE SCALE GENOMIC DNA]</scope>
    <source>
        <strain evidence="6">AArc-Sl</strain>
    </source>
</reference>
<accession>A0A343TFB0</accession>
<evidence type="ECO:0000313" key="6">
    <source>
        <dbReference type="Proteomes" id="UP000263012"/>
    </source>
</evidence>
<proteinExistence type="predicted"/>
<evidence type="ECO:0000256" key="2">
    <source>
        <dbReference type="ARBA" id="ARBA00023163"/>
    </source>
</evidence>
<dbReference type="PANTHER" id="PTHR34236">
    <property type="entry name" value="DIMETHYL SULFOXIDE REDUCTASE TRANSCRIPTIONAL ACTIVATOR"/>
    <property type="match status" value="1"/>
</dbReference>
<feature type="domain" description="DmsR-like N-terminal" evidence="4">
    <location>
        <begin position="60"/>
        <end position="137"/>
    </location>
</feature>